<dbReference type="Pfam" id="PF01168">
    <property type="entry name" value="Ala_racemase_N"/>
    <property type="match status" value="1"/>
</dbReference>
<dbReference type="CDD" id="cd00635">
    <property type="entry name" value="PLPDE_III_YBL036c_like"/>
    <property type="match status" value="1"/>
</dbReference>
<dbReference type="NCBIfam" id="TIGR00044">
    <property type="entry name" value="YggS family pyridoxal phosphate-dependent enzyme"/>
    <property type="match status" value="1"/>
</dbReference>
<evidence type="ECO:0000313" key="6">
    <source>
        <dbReference type="EMBL" id="GBD09383.1"/>
    </source>
</evidence>
<dbReference type="EMBL" id="BEHY01000039">
    <property type="protein sequence ID" value="GBD09383.1"/>
    <property type="molecule type" value="Genomic_DNA"/>
</dbReference>
<keyword evidence="1 2" id="KW-0663">Pyridoxal phosphate</keyword>
<protein>
    <recommendedName>
        <fullName evidence="2">Pyridoxal phosphate homeostasis protein</fullName>
        <shortName evidence="2">PLP homeostasis protein</shortName>
    </recommendedName>
</protein>
<accession>A0A2H5Y7H5</accession>
<comment type="similarity">
    <text evidence="2 4">Belongs to the pyridoxal phosphate-binding protein YggS/PROSC family.</text>
</comment>
<proteinExistence type="inferred from homology"/>
<evidence type="ECO:0000256" key="2">
    <source>
        <dbReference type="HAMAP-Rule" id="MF_02087"/>
    </source>
</evidence>
<dbReference type="GO" id="GO:0030170">
    <property type="term" value="F:pyridoxal phosphate binding"/>
    <property type="evidence" value="ECO:0007669"/>
    <property type="project" value="UniProtKB-UniRule"/>
</dbReference>
<reference evidence="7" key="1">
    <citation type="submission" date="2017-09" db="EMBL/GenBank/DDBJ databases">
        <title>Metaegenomics of thermophilic ammonia-oxidizing enrichment culture.</title>
        <authorList>
            <person name="Kato S."/>
            <person name="Suzuki K."/>
        </authorList>
    </citation>
    <scope>NUCLEOTIDE SEQUENCE [LARGE SCALE GENOMIC DNA]</scope>
</reference>
<sequence length="246" mass="27476">MNASIAERWEQVQERIARAARRAGRDPGEIIVVAVTKTVPPERILEAYACGLRIFGENRVEEAEEKIPQVQALLGDEAAIRWHMVGHLQRRKARRALSLFEVIHSVDSVPLAEKLGRLAAERGQPVRILLECNVSGEASKYGFPLDRWEEDAAQREAFFAAVARILAQPGLEILGLMTVAPIAPDPEAVRPVFRRLRALREVLAARFPQVSWEHLSMGMTDDFEVAIEEGATMVRLGRAIFGERPS</sequence>
<evidence type="ECO:0000313" key="7">
    <source>
        <dbReference type="Proteomes" id="UP000236642"/>
    </source>
</evidence>
<dbReference type="InterPro" id="IPR029066">
    <property type="entry name" value="PLP-binding_barrel"/>
</dbReference>
<dbReference type="AlphaFoldDB" id="A0A2H5Y7H5"/>
<comment type="function">
    <text evidence="2">Pyridoxal 5'-phosphate (PLP)-binding protein, which is involved in PLP homeostasis.</text>
</comment>
<comment type="caution">
    <text evidence="6">The sequence shown here is derived from an EMBL/GenBank/DDBJ whole genome shotgun (WGS) entry which is preliminary data.</text>
</comment>
<gene>
    <name evidence="6" type="ORF">HRbin22_01634</name>
</gene>
<feature type="modified residue" description="N6-(pyridoxal phosphate)lysine" evidence="2 3">
    <location>
        <position position="37"/>
    </location>
</feature>
<comment type="cofactor">
    <cofactor evidence="3">
        <name>pyridoxal 5'-phosphate</name>
        <dbReference type="ChEBI" id="CHEBI:597326"/>
    </cofactor>
</comment>
<dbReference type="InterPro" id="IPR001608">
    <property type="entry name" value="Ala_racemase_N"/>
</dbReference>
<dbReference type="SUPFAM" id="SSF51419">
    <property type="entry name" value="PLP-binding barrel"/>
    <property type="match status" value="1"/>
</dbReference>
<dbReference type="PANTHER" id="PTHR10146:SF14">
    <property type="entry name" value="PYRIDOXAL PHOSPHATE HOMEOSTASIS PROTEIN"/>
    <property type="match status" value="1"/>
</dbReference>
<name>A0A2H5Y7H5_9CHLR</name>
<dbReference type="PIRSF" id="PIRSF004848">
    <property type="entry name" value="YBL036c_PLPDEIII"/>
    <property type="match status" value="1"/>
</dbReference>
<dbReference type="Gene3D" id="3.20.20.10">
    <property type="entry name" value="Alanine racemase"/>
    <property type="match status" value="1"/>
</dbReference>
<feature type="domain" description="Alanine racemase N-terminal" evidence="5">
    <location>
        <begin position="11"/>
        <end position="245"/>
    </location>
</feature>
<dbReference type="PANTHER" id="PTHR10146">
    <property type="entry name" value="PROLINE SYNTHETASE CO-TRANSCRIBED BACTERIAL HOMOLOG PROTEIN"/>
    <property type="match status" value="1"/>
</dbReference>
<dbReference type="HAMAP" id="MF_02087">
    <property type="entry name" value="PLP_homeostasis"/>
    <property type="match status" value="1"/>
</dbReference>
<evidence type="ECO:0000256" key="1">
    <source>
        <dbReference type="ARBA" id="ARBA00022898"/>
    </source>
</evidence>
<dbReference type="Proteomes" id="UP000236642">
    <property type="component" value="Unassembled WGS sequence"/>
</dbReference>
<evidence type="ECO:0000256" key="4">
    <source>
        <dbReference type="RuleBase" id="RU004514"/>
    </source>
</evidence>
<evidence type="ECO:0000256" key="3">
    <source>
        <dbReference type="PIRSR" id="PIRSR004848-1"/>
    </source>
</evidence>
<evidence type="ECO:0000259" key="5">
    <source>
        <dbReference type="Pfam" id="PF01168"/>
    </source>
</evidence>
<dbReference type="InterPro" id="IPR011078">
    <property type="entry name" value="PyrdxlP_homeostasis"/>
</dbReference>
<organism evidence="6 7">
    <name type="scientific">Candidatus Thermoflexus japonica</name>
    <dbReference type="NCBI Taxonomy" id="2035417"/>
    <lineage>
        <taxon>Bacteria</taxon>
        <taxon>Bacillati</taxon>
        <taxon>Chloroflexota</taxon>
        <taxon>Thermoflexia</taxon>
        <taxon>Thermoflexales</taxon>
        <taxon>Thermoflexaceae</taxon>
        <taxon>Thermoflexus</taxon>
    </lineage>
</organism>